<feature type="signal peptide" evidence="1">
    <location>
        <begin position="1"/>
        <end position="20"/>
    </location>
</feature>
<proteinExistence type="predicted"/>
<keyword evidence="1" id="KW-0732">Signal</keyword>
<dbReference type="AlphaFoldDB" id="A0A0D2DJS6"/>
<evidence type="ECO:0008006" key="4">
    <source>
        <dbReference type="Google" id="ProtNLM"/>
    </source>
</evidence>
<sequence length="94" mass="9963">MKVATFLLVAVSVLAHNITALTIEKRDGPNDLTPVPIEESNEGSVTCNECLKDAGICCAVECQSDGHCPSDTIANAGWLIGGVKITSNLRKEKH</sequence>
<protein>
    <recommendedName>
        <fullName evidence="4">4Fe-4S ferredoxin-type domain-containing protein</fullName>
    </recommendedName>
</protein>
<keyword evidence="3" id="KW-1185">Reference proteome</keyword>
<evidence type="ECO:0000256" key="1">
    <source>
        <dbReference type="SAM" id="SignalP"/>
    </source>
</evidence>
<feature type="chain" id="PRO_5002240460" description="4Fe-4S ferredoxin-type domain-containing protein" evidence="1">
    <location>
        <begin position="21"/>
        <end position="94"/>
    </location>
</feature>
<gene>
    <name evidence="2" type="ORF">PV04_10784</name>
</gene>
<dbReference type="EMBL" id="KN846963">
    <property type="protein sequence ID" value="KIW62627.1"/>
    <property type="molecule type" value="Genomic_DNA"/>
</dbReference>
<name>A0A0D2DJS6_9EURO</name>
<evidence type="ECO:0000313" key="3">
    <source>
        <dbReference type="Proteomes" id="UP000054266"/>
    </source>
</evidence>
<reference evidence="2 3" key="1">
    <citation type="submission" date="2015-01" db="EMBL/GenBank/DDBJ databases">
        <title>The Genome Sequence of Capronia semiimmersa CBS27337.</title>
        <authorList>
            <consortium name="The Broad Institute Genomics Platform"/>
            <person name="Cuomo C."/>
            <person name="de Hoog S."/>
            <person name="Gorbushina A."/>
            <person name="Stielow B."/>
            <person name="Teixiera M."/>
            <person name="Abouelleil A."/>
            <person name="Chapman S.B."/>
            <person name="Priest M."/>
            <person name="Young S.K."/>
            <person name="Wortman J."/>
            <person name="Nusbaum C."/>
            <person name="Birren B."/>
        </authorList>
    </citation>
    <scope>NUCLEOTIDE SEQUENCE [LARGE SCALE GENOMIC DNA]</scope>
    <source>
        <strain evidence="2 3">CBS 27337</strain>
    </source>
</reference>
<accession>A0A0D2DJS6</accession>
<evidence type="ECO:0000313" key="2">
    <source>
        <dbReference type="EMBL" id="KIW62627.1"/>
    </source>
</evidence>
<organism evidence="2 3">
    <name type="scientific">Phialophora macrospora</name>
    <dbReference type="NCBI Taxonomy" id="1851006"/>
    <lineage>
        <taxon>Eukaryota</taxon>
        <taxon>Fungi</taxon>
        <taxon>Dikarya</taxon>
        <taxon>Ascomycota</taxon>
        <taxon>Pezizomycotina</taxon>
        <taxon>Eurotiomycetes</taxon>
        <taxon>Chaetothyriomycetidae</taxon>
        <taxon>Chaetothyriales</taxon>
        <taxon>Herpotrichiellaceae</taxon>
        <taxon>Phialophora</taxon>
    </lineage>
</organism>
<dbReference type="Proteomes" id="UP000054266">
    <property type="component" value="Unassembled WGS sequence"/>
</dbReference>
<dbReference type="HOGENOM" id="CLU_185442_0_0_1"/>